<accession>A0ABT4A9V9</accession>
<name>A0ABT4A9V9_9BACT</name>
<dbReference type="Pfam" id="PF25275">
    <property type="entry name" value="Golvesin_C"/>
    <property type="match status" value="1"/>
</dbReference>
<evidence type="ECO:0000256" key="2">
    <source>
        <dbReference type="SAM" id="SignalP"/>
    </source>
</evidence>
<reference evidence="4 5" key="1">
    <citation type="submission" date="2022-11" db="EMBL/GenBank/DDBJ databases">
        <title>Minimal conservation of predation-associated metabolite biosynthetic gene clusters underscores biosynthetic potential of Myxococcota including descriptions for ten novel species: Archangium lansinium sp. nov., Myxococcus landrumus sp. nov., Nannocystis bai.</title>
        <authorList>
            <person name="Ahearne A."/>
            <person name="Stevens C."/>
            <person name="Phillips K."/>
        </authorList>
    </citation>
    <scope>NUCLEOTIDE SEQUENCE [LARGE SCALE GENOMIC DNA]</scope>
    <source>
        <strain evidence="4 5">MIWBW</strain>
    </source>
</reference>
<protein>
    <recommendedName>
        <fullName evidence="3">Golvesin/Xly CBD-like domain-containing protein</fullName>
    </recommendedName>
</protein>
<organism evidence="4 5">
    <name type="scientific">Archangium lansingense</name>
    <dbReference type="NCBI Taxonomy" id="2995310"/>
    <lineage>
        <taxon>Bacteria</taxon>
        <taxon>Pseudomonadati</taxon>
        <taxon>Myxococcota</taxon>
        <taxon>Myxococcia</taxon>
        <taxon>Myxococcales</taxon>
        <taxon>Cystobacterineae</taxon>
        <taxon>Archangiaceae</taxon>
        <taxon>Archangium</taxon>
    </lineage>
</organism>
<proteinExistence type="predicted"/>
<feature type="signal peptide" evidence="2">
    <location>
        <begin position="1"/>
        <end position="22"/>
    </location>
</feature>
<comment type="caution">
    <text evidence="4">The sequence shown here is derived from an EMBL/GenBank/DDBJ whole genome shotgun (WGS) entry which is preliminary data.</text>
</comment>
<evidence type="ECO:0000259" key="3">
    <source>
        <dbReference type="Pfam" id="PF25275"/>
    </source>
</evidence>
<feature type="domain" description="Golvesin/Xly CBD-like" evidence="3">
    <location>
        <begin position="357"/>
        <end position="483"/>
    </location>
</feature>
<feature type="chain" id="PRO_5047491040" description="Golvesin/Xly CBD-like domain-containing protein" evidence="2">
    <location>
        <begin position="23"/>
        <end position="484"/>
    </location>
</feature>
<dbReference type="CDD" id="cd14488">
    <property type="entry name" value="CBM6-CBM35-CBM36_like_2"/>
    <property type="match status" value="1"/>
</dbReference>
<evidence type="ECO:0000256" key="1">
    <source>
        <dbReference type="SAM" id="MobiDB-lite"/>
    </source>
</evidence>
<dbReference type="InterPro" id="IPR033803">
    <property type="entry name" value="CBD-like_Golvesin-Xly"/>
</dbReference>
<keyword evidence="5" id="KW-1185">Reference proteome</keyword>
<gene>
    <name evidence="4" type="ORF">OV287_28600</name>
</gene>
<sequence>MHSKLRSTFMTMMLGVSLAGGAAVAEGSQEPATKSLRASPPGSASAVRWTEELTTGEGTGEFVRTGEGLVYEPYNVMRRPEGLRTLTGLYTFPARRLEQPVDTVRPLLRAKSTFGMGVEVDVRVRSASGAWSEWSISSTGEAVRLPWAGTEVQVRLALVADEHGRGPVVHDVKLEGTLEGGDTTQGVQSLAALTYRIYATREGLVGGTTANGHVIKSYDRFVALPSRRALASNGGSEYQVRVCYSKTARCTTTSVWDVGPWNTKDDYWNPSSVREMWKTLPQGKPEAQAAYQDGFNGGLDQFGRRPANPAGIDIADGSFWTDLGMSNNDWVDVTYLWTTGGTPSTGLIIDNNNAANDTTKGYIELTGSWTAATSTAGYYGSNYLYASTAPVSEPATFWFYLSAAATKTIDARWTAGTNRSSAAPYIIKNASGTTLATVYKNQQTGGGAWSTLGSWSFPAGWNKVQLSRWAPEGFVVVADAIQVR</sequence>
<evidence type="ECO:0000313" key="5">
    <source>
        <dbReference type="Proteomes" id="UP001207654"/>
    </source>
</evidence>
<dbReference type="Proteomes" id="UP001207654">
    <property type="component" value="Unassembled WGS sequence"/>
</dbReference>
<dbReference type="EMBL" id="JAPNKA010000001">
    <property type="protein sequence ID" value="MCY1078443.1"/>
    <property type="molecule type" value="Genomic_DNA"/>
</dbReference>
<dbReference type="RefSeq" id="WP_267537225.1">
    <property type="nucleotide sequence ID" value="NZ_JAPNKA010000001.1"/>
</dbReference>
<evidence type="ECO:0000313" key="4">
    <source>
        <dbReference type="EMBL" id="MCY1078443.1"/>
    </source>
</evidence>
<keyword evidence="2" id="KW-0732">Signal</keyword>
<feature type="region of interest" description="Disordered" evidence="1">
    <location>
        <begin position="29"/>
        <end position="48"/>
    </location>
</feature>